<dbReference type="Gene3D" id="1.20.120.720">
    <property type="entry name" value="Myosin VI head, motor domain, U50 subdomain"/>
    <property type="match status" value="1"/>
</dbReference>
<dbReference type="AlphaFoldDB" id="A0A7S4HQC4"/>
<feature type="domain" description="Myosin motor" evidence="8">
    <location>
        <begin position="98"/>
        <end position="838"/>
    </location>
</feature>
<dbReference type="Pfam" id="PF00063">
    <property type="entry name" value="Myosin_head"/>
    <property type="match status" value="1"/>
</dbReference>
<evidence type="ECO:0000256" key="2">
    <source>
        <dbReference type="ARBA" id="ARBA00022840"/>
    </source>
</evidence>
<dbReference type="InterPro" id="IPR000048">
    <property type="entry name" value="IQ_motif_EF-hand-BS"/>
</dbReference>
<dbReference type="InterPro" id="IPR001609">
    <property type="entry name" value="Myosin_head_motor_dom-like"/>
</dbReference>
<dbReference type="GO" id="GO:0000146">
    <property type="term" value="F:microfilament motor activity"/>
    <property type="evidence" value="ECO:0007669"/>
    <property type="project" value="TreeGrafter"/>
</dbReference>
<evidence type="ECO:0000256" key="4">
    <source>
        <dbReference type="ARBA" id="ARBA00023175"/>
    </source>
</evidence>
<proteinExistence type="inferred from homology"/>
<evidence type="ECO:0000256" key="1">
    <source>
        <dbReference type="ARBA" id="ARBA00022741"/>
    </source>
</evidence>
<dbReference type="GO" id="GO:0016020">
    <property type="term" value="C:membrane"/>
    <property type="evidence" value="ECO:0007669"/>
    <property type="project" value="TreeGrafter"/>
</dbReference>
<dbReference type="GO" id="GO:0005737">
    <property type="term" value="C:cytoplasm"/>
    <property type="evidence" value="ECO:0007669"/>
    <property type="project" value="TreeGrafter"/>
</dbReference>
<dbReference type="PRINTS" id="PR00193">
    <property type="entry name" value="MYOSINHEAVY"/>
</dbReference>
<evidence type="ECO:0000256" key="5">
    <source>
        <dbReference type="ARBA" id="ARBA00023203"/>
    </source>
</evidence>
<name>A0A7S4HQC4_9STRA</name>
<keyword evidence="1 6" id="KW-0547">Nucleotide-binding</keyword>
<feature type="binding site" evidence="6">
    <location>
        <begin position="213"/>
        <end position="220"/>
    </location>
    <ligand>
        <name>ATP</name>
        <dbReference type="ChEBI" id="CHEBI:30616"/>
    </ligand>
</feature>
<dbReference type="SMART" id="SM00015">
    <property type="entry name" value="IQ"/>
    <property type="match status" value="4"/>
</dbReference>
<keyword evidence="5 6" id="KW-0009">Actin-binding</keyword>
<keyword evidence="4 6" id="KW-0505">Motor protein</keyword>
<evidence type="ECO:0000256" key="3">
    <source>
        <dbReference type="ARBA" id="ARBA00023123"/>
    </source>
</evidence>
<dbReference type="InterPro" id="IPR036961">
    <property type="entry name" value="Kinesin_motor_dom_sf"/>
</dbReference>
<feature type="region of interest" description="Actin-binding" evidence="6">
    <location>
        <begin position="706"/>
        <end position="728"/>
    </location>
</feature>
<evidence type="ECO:0000259" key="8">
    <source>
        <dbReference type="PROSITE" id="PS51456"/>
    </source>
</evidence>
<accession>A0A7S4HQC4</accession>
<sequence>MARTTVSKGTKVFVRDDFYDWLPAELAQPIEEGDLTALVYITLPDDWDSNTVSPRQPCLLRGSIIEETGMVARRVKLADYPGGELPLQNIDANTGNTLGKSDMADLPHLHEAAILYNLKDRHKINIPYTRVGDIVVAVNPFQWIDGLYSDKKRHSYAHKLVWNVEAEDYSNRQDILEGYFDRLDHDPHVYETACNSYLGLLLDKRDQAILVSGESGAGKTESVKLVMAHLATIENTHDQATVRGSNVRSEIVSKISESNPLFEAFGNAQTARNDNSSRFGKLTKLHFQVPPGAEQVTIRGKVVPFPVLAGSSFETYLLEKSRVAVHDEGERSYHFFYQLLAAPNEDKKQYWDGLDGASEDSFRYIGASGTIENQSDVEDWEETKVALDLFGFKSGKLRALVRAVCAVLQLGNLTFDPDSSGEDGSIISSVEELKKLSTLMGISTEDLSEALTTRPLKTFREEITVQLAPAAAKEGCDALAKEIYAQLFQVIVESINEATVPSSDVVESLGIHSISILDMFGFECFEMNRFEQLCINYANERIQHKYASDTFLQLKDEYEAEEIDIFDFSAVDNSEVLSLVEGRTGLINILNEECIRPKGNDESFVYKIKTIHKETGCLVDDRLHSPNEFSIMHFAGVVTYNSTCFVSRNSDKLPHNVLTCVASSDNEFISERLQRLASEDTISQSNIRGLSRKRSATIMSKFKKQLIALMSGIKESRTRYIRCIKPNSSKQPLVMEHQMAMRQLASAGLVTAITVSREAFPDNLPYDVVYDRFHILLPIESKLDSRKDIREKALILLECKLQGRERIVGGHVIAPFACGKTKVFFRSGSLEVLESERLGLYSAKASILQRWARKFLAEKRYRAFENTAIILQSKWRCKMSRKSYLQHLSAATVIQCWGRRRMASSEAIQLRQLKAATQIQSMWRMQRPKEMLQQSNNAVDVLQRFAKTIISRHSVKAAVYEVVEEAQMDRKMKVLQGKLDNPFSDDKDDLLKESSLMIEYLSRQLYKQRTRVSDLKADLRTKEKDNIRKEQHSLTVSAALAANKLEVSKLRTASSRLELSIVESKASKANMRVTLKSIQSEHKSAATKQLTEQNVMRIAYTKEINAMKEEIRTNKRDHAADMLELKNEIRREEAKHRTEIESLQEEMRKAEEAQSEDMSKMLNALGSAHEESAESSKPPEEEVVQLQQDIRDLRRASDAKIDNLKVMLCKNCFKLCDREMEEYGSTSRGALMDSDRSLLLRSLGRRNIEGRKSSSRTLY</sequence>
<feature type="coiled-coil region" evidence="7">
    <location>
        <begin position="1108"/>
        <end position="1160"/>
    </location>
</feature>
<dbReference type="Gene3D" id="1.20.58.530">
    <property type="match status" value="1"/>
</dbReference>
<organism evidence="9">
    <name type="scientific">Odontella aurita</name>
    <dbReference type="NCBI Taxonomy" id="265563"/>
    <lineage>
        <taxon>Eukaryota</taxon>
        <taxon>Sar</taxon>
        <taxon>Stramenopiles</taxon>
        <taxon>Ochrophyta</taxon>
        <taxon>Bacillariophyta</taxon>
        <taxon>Mediophyceae</taxon>
        <taxon>Biddulphiophycidae</taxon>
        <taxon>Eupodiscales</taxon>
        <taxon>Odontellaceae</taxon>
        <taxon>Odontella</taxon>
    </lineage>
</organism>
<dbReference type="Gene3D" id="1.20.5.190">
    <property type="match status" value="1"/>
</dbReference>
<evidence type="ECO:0000256" key="6">
    <source>
        <dbReference type="PROSITE-ProRule" id="PRU00782"/>
    </source>
</evidence>
<dbReference type="EMBL" id="HBKQ01004001">
    <property type="protein sequence ID" value="CAE2206154.1"/>
    <property type="molecule type" value="Transcribed_RNA"/>
</dbReference>
<dbReference type="GO" id="GO:0007015">
    <property type="term" value="P:actin filament organization"/>
    <property type="evidence" value="ECO:0007669"/>
    <property type="project" value="TreeGrafter"/>
</dbReference>
<dbReference type="SMART" id="SM00242">
    <property type="entry name" value="MYSc"/>
    <property type="match status" value="1"/>
</dbReference>
<dbReference type="Gene3D" id="1.10.10.820">
    <property type="match status" value="1"/>
</dbReference>
<dbReference type="PANTHER" id="PTHR13140">
    <property type="entry name" value="MYOSIN"/>
    <property type="match status" value="1"/>
</dbReference>
<dbReference type="Gene3D" id="3.40.850.10">
    <property type="entry name" value="Kinesin motor domain"/>
    <property type="match status" value="1"/>
</dbReference>
<gene>
    <name evidence="9" type="ORF">OAUR00152_LOCUS2721</name>
</gene>
<keyword evidence="2 6" id="KW-0067">ATP-binding</keyword>
<keyword evidence="7" id="KW-0175">Coiled coil</keyword>
<reference evidence="9" key="1">
    <citation type="submission" date="2021-01" db="EMBL/GenBank/DDBJ databases">
        <authorList>
            <person name="Corre E."/>
            <person name="Pelletier E."/>
            <person name="Niang G."/>
            <person name="Scheremetjew M."/>
            <person name="Finn R."/>
            <person name="Kale V."/>
            <person name="Holt S."/>
            <person name="Cochrane G."/>
            <person name="Meng A."/>
            <person name="Brown T."/>
            <person name="Cohen L."/>
        </authorList>
    </citation>
    <scope>NUCLEOTIDE SEQUENCE</scope>
    <source>
        <strain evidence="9">Isolate 1302-5</strain>
    </source>
</reference>
<dbReference type="SUPFAM" id="SSF52540">
    <property type="entry name" value="P-loop containing nucleoside triphosphate hydrolases"/>
    <property type="match status" value="1"/>
</dbReference>
<dbReference type="GO" id="GO:0051015">
    <property type="term" value="F:actin filament binding"/>
    <property type="evidence" value="ECO:0007669"/>
    <property type="project" value="TreeGrafter"/>
</dbReference>
<dbReference type="InterPro" id="IPR027417">
    <property type="entry name" value="P-loop_NTPase"/>
</dbReference>
<dbReference type="CDD" id="cd00124">
    <property type="entry name" value="MYSc"/>
    <property type="match status" value="1"/>
</dbReference>
<dbReference type="GO" id="GO:0016459">
    <property type="term" value="C:myosin complex"/>
    <property type="evidence" value="ECO:0007669"/>
    <property type="project" value="UniProtKB-KW"/>
</dbReference>
<protein>
    <recommendedName>
        <fullName evidence="8">Myosin motor domain-containing protein</fullName>
    </recommendedName>
</protein>
<keyword evidence="3 6" id="KW-0518">Myosin</keyword>
<dbReference type="PROSITE" id="PS51456">
    <property type="entry name" value="MYOSIN_MOTOR"/>
    <property type="match status" value="1"/>
</dbReference>
<comment type="similarity">
    <text evidence="6">Belongs to the TRAFAC class myosin-kinesin ATPase superfamily. Myosin family.</text>
</comment>
<evidence type="ECO:0000256" key="7">
    <source>
        <dbReference type="SAM" id="Coils"/>
    </source>
</evidence>
<dbReference type="Gene3D" id="6.20.240.20">
    <property type="match status" value="1"/>
</dbReference>
<evidence type="ECO:0000313" key="9">
    <source>
        <dbReference type="EMBL" id="CAE2206154.1"/>
    </source>
</evidence>
<dbReference type="PANTHER" id="PTHR13140:SF706">
    <property type="entry name" value="DILUTE CLASS UNCONVENTIONAL MYOSIN, ISOFORM C"/>
    <property type="match status" value="1"/>
</dbReference>
<dbReference type="GO" id="GO:0005524">
    <property type="term" value="F:ATP binding"/>
    <property type="evidence" value="ECO:0007669"/>
    <property type="project" value="UniProtKB-UniRule"/>
</dbReference>
<dbReference type="Pfam" id="PF00612">
    <property type="entry name" value="IQ"/>
    <property type="match status" value="1"/>
</dbReference>